<feature type="transmembrane region" description="Helical" evidence="1">
    <location>
        <begin position="113"/>
        <end position="134"/>
    </location>
</feature>
<feature type="transmembrane region" description="Helical" evidence="1">
    <location>
        <begin position="22"/>
        <end position="43"/>
    </location>
</feature>
<sequence>MHTQPAPTGVPVLSRRLIGAELLVVFSVSLGASGLVALVRLVGALTAPSGLKSQHAVLTPTLAPGRPWLDLTLQLVNIAITVAPVALVAYLLVRSGESLRTIGVDGREPGRDLGRGAALAAVIGGTGLAFYLGVYAAGVNLQVVAGALPDEWWRVPVLVLAAAQNGVLEEVLVAGYLLHRLDQAGWSPWRALAVSSLLRGSYHLYQGFGGFVGNVVMGLVFGRLYQRWGRAMPLVVAHTLIDAVAFVGYAVLHGKVSWLP</sequence>
<keyword evidence="3" id="KW-0378">Hydrolase</keyword>
<feature type="transmembrane region" description="Helical" evidence="1">
    <location>
        <begin position="71"/>
        <end position="93"/>
    </location>
</feature>
<name>A0A7Y6I6F6_9ACTN</name>
<reference evidence="3 4" key="1">
    <citation type="submission" date="2020-06" db="EMBL/GenBank/DDBJ databases">
        <title>Nonomuraea sp. SMC257, a novel actinomycete isolated from soil.</title>
        <authorList>
            <person name="Chanama M."/>
        </authorList>
    </citation>
    <scope>NUCLEOTIDE SEQUENCE [LARGE SCALE GENOMIC DNA]</scope>
    <source>
        <strain evidence="3 4">SMC257</strain>
    </source>
</reference>
<dbReference type="GO" id="GO:0080120">
    <property type="term" value="P:CAAX-box protein maturation"/>
    <property type="evidence" value="ECO:0007669"/>
    <property type="project" value="UniProtKB-ARBA"/>
</dbReference>
<gene>
    <name evidence="3" type="ORF">HTZ77_13450</name>
</gene>
<dbReference type="EMBL" id="JABWGN010000005">
    <property type="protein sequence ID" value="NUW32429.1"/>
    <property type="molecule type" value="Genomic_DNA"/>
</dbReference>
<dbReference type="Proteomes" id="UP000586042">
    <property type="component" value="Unassembled WGS sequence"/>
</dbReference>
<dbReference type="GO" id="GO:0004175">
    <property type="term" value="F:endopeptidase activity"/>
    <property type="evidence" value="ECO:0007669"/>
    <property type="project" value="UniProtKB-ARBA"/>
</dbReference>
<evidence type="ECO:0000256" key="1">
    <source>
        <dbReference type="SAM" id="Phobius"/>
    </source>
</evidence>
<feature type="domain" description="CAAX prenyl protease 2/Lysostaphin resistance protein A-like" evidence="2">
    <location>
        <begin position="152"/>
        <end position="244"/>
    </location>
</feature>
<keyword evidence="3" id="KW-0482">Metalloprotease</keyword>
<keyword evidence="1" id="KW-0812">Transmembrane</keyword>
<dbReference type="InterPro" id="IPR003675">
    <property type="entry name" value="Rce1/LyrA-like_dom"/>
</dbReference>
<dbReference type="Pfam" id="PF02517">
    <property type="entry name" value="Rce1-like"/>
    <property type="match status" value="1"/>
</dbReference>
<keyword evidence="1" id="KW-1133">Transmembrane helix</keyword>
<evidence type="ECO:0000259" key="2">
    <source>
        <dbReference type="Pfam" id="PF02517"/>
    </source>
</evidence>
<keyword evidence="4" id="KW-1185">Reference proteome</keyword>
<keyword evidence="3" id="KW-0645">Protease</keyword>
<dbReference type="GO" id="GO:0006508">
    <property type="term" value="P:proteolysis"/>
    <property type="evidence" value="ECO:0007669"/>
    <property type="project" value="UniProtKB-KW"/>
</dbReference>
<dbReference type="AlphaFoldDB" id="A0A7Y6I6F6"/>
<keyword evidence="1" id="KW-0472">Membrane</keyword>
<proteinExistence type="predicted"/>
<organism evidence="3 4">
    <name type="scientific">Nonomuraea montanisoli</name>
    <dbReference type="NCBI Taxonomy" id="2741721"/>
    <lineage>
        <taxon>Bacteria</taxon>
        <taxon>Bacillati</taxon>
        <taxon>Actinomycetota</taxon>
        <taxon>Actinomycetes</taxon>
        <taxon>Streptosporangiales</taxon>
        <taxon>Streptosporangiaceae</taxon>
        <taxon>Nonomuraea</taxon>
    </lineage>
</organism>
<protein>
    <submittedName>
        <fullName evidence="3">CPBP family intramembrane metalloprotease</fullName>
    </submittedName>
</protein>
<dbReference type="GO" id="GO:0008237">
    <property type="term" value="F:metallopeptidase activity"/>
    <property type="evidence" value="ECO:0007669"/>
    <property type="project" value="UniProtKB-KW"/>
</dbReference>
<feature type="transmembrane region" description="Helical" evidence="1">
    <location>
        <begin position="204"/>
        <end position="222"/>
    </location>
</feature>
<evidence type="ECO:0000313" key="3">
    <source>
        <dbReference type="EMBL" id="NUW32429.1"/>
    </source>
</evidence>
<dbReference type="RefSeq" id="WP_175589887.1">
    <property type="nucleotide sequence ID" value="NZ_JABWGN010000005.1"/>
</dbReference>
<comment type="caution">
    <text evidence="3">The sequence shown here is derived from an EMBL/GenBank/DDBJ whole genome shotgun (WGS) entry which is preliminary data.</text>
</comment>
<feature type="transmembrane region" description="Helical" evidence="1">
    <location>
        <begin position="234"/>
        <end position="252"/>
    </location>
</feature>
<accession>A0A7Y6I6F6</accession>
<evidence type="ECO:0000313" key="4">
    <source>
        <dbReference type="Proteomes" id="UP000586042"/>
    </source>
</evidence>